<gene>
    <name evidence="2" type="ORF">U9M73_14255</name>
</gene>
<dbReference type="EMBL" id="JAYERP010000001">
    <property type="protein sequence ID" value="MEA3571131.1"/>
    <property type="molecule type" value="Genomic_DNA"/>
</dbReference>
<organism evidence="2 3">
    <name type="scientific">Paenibacillus phoenicis</name>
    <dbReference type="NCBI Taxonomy" id="554117"/>
    <lineage>
        <taxon>Bacteria</taxon>
        <taxon>Bacillati</taxon>
        <taxon>Bacillota</taxon>
        <taxon>Bacilli</taxon>
        <taxon>Bacillales</taxon>
        <taxon>Paenibacillaceae</taxon>
        <taxon>Paenibacillus</taxon>
    </lineage>
</organism>
<protein>
    <submittedName>
        <fullName evidence="2">Uncharacterized protein</fullName>
    </submittedName>
</protein>
<dbReference type="Proteomes" id="UP001292216">
    <property type="component" value="Unassembled WGS sequence"/>
</dbReference>
<accession>A0ABU5PMM6</accession>
<feature type="chain" id="PRO_5046630057" evidence="1">
    <location>
        <begin position="21"/>
        <end position="231"/>
    </location>
</feature>
<name>A0ABU5PMM6_9BACL</name>
<evidence type="ECO:0000313" key="2">
    <source>
        <dbReference type="EMBL" id="MEA3571131.1"/>
    </source>
</evidence>
<feature type="signal peptide" evidence="1">
    <location>
        <begin position="1"/>
        <end position="20"/>
    </location>
</feature>
<keyword evidence="1" id="KW-0732">Signal</keyword>
<reference evidence="2 3" key="1">
    <citation type="submission" date="2023-12" db="EMBL/GenBank/DDBJ databases">
        <title>Whole genome sequencing of Paenibacillus phoenicis isolated from the Phoenix Mars Lander spacecraft assembly facility.</title>
        <authorList>
            <person name="Garcia A."/>
            <person name="Venkateswaran K."/>
        </authorList>
    </citation>
    <scope>NUCLEOTIDE SEQUENCE [LARGE SCALE GENOMIC DNA]</scope>
    <source>
        <strain evidence="2 3">3PO2SA</strain>
    </source>
</reference>
<evidence type="ECO:0000256" key="1">
    <source>
        <dbReference type="SAM" id="SignalP"/>
    </source>
</evidence>
<dbReference type="RefSeq" id="WP_009226495.1">
    <property type="nucleotide sequence ID" value="NZ_CBCSKM010000033.1"/>
</dbReference>
<keyword evidence="3" id="KW-1185">Reference proteome</keyword>
<comment type="caution">
    <text evidence="2">The sequence shown here is derived from an EMBL/GenBank/DDBJ whole genome shotgun (WGS) entry which is preliminary data.</text>
</comment>
<proteinExistence type="predicted"/>
<sequence>MILFLSSVLLVTSYGSIANAEQIGNNENYQFVQSHHDNEEFMVKNILDANGQLENLETGEVYELEVGEIKVQKLDDFMRIQTNETATQYKAEAVISATTHTQSGNKTDDSISLKVYATIYYTSYSKDGFTYVGMDKIDYRFDLLDSSVTVSNKRILVSQNGGAGYTNGGKAVTNQQDTLNAFDSDTILVRNWGWDAVLKYGLAYACGINITATLQRGTHSSWNFVFNFPVT</sequence>
<evidence type="ECO:0000313" key="3">
    <source>
        <dbReference type="Proteomes" id="UP001292216"/>
    </source>
</evidence>